<dbReference type="InterPro" id="IPR004103">
    <property type="entry name" value="Lyase_8_C"/>
</dbReference>
<dbReference type="InterPro" id="IPR038970">
    <property type="entry name" value="Lyase_8"/>
</dbReference>
<evidence type="ECO:0000313" key="10">
    <source>
        <dbReference type="Proteomes" id="UP000324800"/>
    </source>
</evidence>
<keyword evidence="4" id="KW-0472">Membrane</keyword>
<reference evidence="9 10" key="1">
    <citation type="submission" date="2019-03" db="EMBL/GenBank/DDBJ databases">
        <title>Single cell metagenomics reveals metabolic interactions within the superorganism composed of flagellate Streblomastix strix and complex community of Bacteroidetes bacteria on its surface.</title>
        <authorList>
            <person name="Treitli S.C."/>
            <person name="Kolisko M."/>
            <person name="Husnik F."/>
            <person name="Keeling P."/>
            <person name="Hampl V."/>
        </authorList>
    </citation>
    <scope>NUCLEOTIDE SEQUENCE [LARGE SCALE GENOMIC DNA]</scope>
    <source>
        <strain evidence="9">ST1C</strain>
    </source>
</reference>
<keyword evidence="2 5" id="KW-0732">Signal</keyword>
<dbReference type="EMBL" id="SNRW01005782">
    <property type="protein sequence ID" value="KAA6384395.1"/>
    <property type="molecule type" value="Genomic_DNA"/>
</dbReference>
<evidence type="ECO:0000259" key="8">
    <source>
        <dbReference type="Pfam" id="PF08124"/>
    </source>
</evidence>
<evidence type="ECO:0000256" key="1">
    <source>
        <dbReference type="ARBA" id="ARBA00006699"/>
    </source>
</evidence>
<evidence type="ECO:0000256" key="5">
    <source>
        <dbReference type="SAM" id="SignalP"/>
    </source>
</evidence>
<dbReference type="Gene3D" id="1.50.10.100">
    <property type="entry name" value="Chondroitin AC/alginate lyase"/>
    <property type="match status" value="1"/>
</dbReference>
<dbReference type="PANTHER" id="PTHR38481">
    <property type="entry name" value="HYALURONATE LYASE"/>
    <property type="match status" value="1"/>
</dbReference>
<evidence type="ECO:0000256" key="2">
    <source>
        <dbReference type="ARBA" id="ARBA00022729"/>
    </source>
</evidence>
<dbReference type="InterPro" id="IPR012970">
    <property type="entry name" value="Lyase_8_alpha_N"/>
</dbReference>
<dbReference type="InterPro" id="IPR011013">
    <property type="entry name" value="Gal_mutarotase_sf_dom"/>
</dbReference>
<comment type="similarity">
    <text evidence="1">Belongs to the polysaccharide lyase 8 family.</text>
</comment>
<evidence type="ECO:0000256" key="4">
    <source>
        <dbReference type="SAM" id="Phobius"/>
    </source>
</evidence>
<name>A0A5J4VPI3_9EUKA</name>
<feature type="chain" id="PRO_5023834367" evidence="5">
    <location>
        <begin position="21"/>
        <end position="784"/>
    </location>
</feature>
<evidence type="ECO:0000259" key="6">
    <source>
        <dbReference type="Pfam" id="PF02278"/>
    </source>
</evidence>
<feature type="domain" description="Polysaccharide lyase family 8 central" evidence="6">
    <location>
        <begin position="346"/>
        <end position="580"/>
    </location>
</feature>
<dbReference type="Pfam" id="PF02278">
    <property type="entry name" value="Lyase_8"/>
    <property type="match status" value="1"/>
</dbReference>
<feature type="signal peptide" evidence="5">
    <location>
        <begin position="1"/>
        <end position="20"/>
    </location>
</feature>
<dbReference type="PANTHER" id="PTHR38481:SF1">
    <property type="entry name" value="HYALURONATE LYASE"/>
    <property type="match status" value="1"/>
</dbReference>
<feature type="domain" description="Polysaccharide lyase 8 N-terminal alpha-helical" evidence="8">
    <location>
        <begin position="24"/>
        <end position="317"/>
    </location>
</feature>
<organism evidence="9 10">
    <name type="scientific">Streblomastix strix</name>
    <dbReference type="NCBI Taxonomy" id="222440"/>
    <lineage>
        <taxon>Eukaryota</taxon>
        <taxon>Metamonada</taxon>
        <taxon>Preaxostyla</taxon>
        <taxon>Oxymonadida</taxon>
        <taxon>Streblomastigidae</taxon>
        <taxon>Streblomastix</taxon>
    </lineage>
</organism>
<dbReference type="Pfam" id="PF02884">
    <property type="entry name" value="Lyase_8_C"/>
    <property type="match status" value="1"/>
</dbReference>
<dbReference type="Gene3D" id="2.60.220.10">
    <property type="entry name" value="Polysaccharide lyase family 8-like, C-terminal"/>
    <property type="match status" value="1"/>
</dbReference>
<dbReference type="GO" id="GO:0030246">
    <property type="term" value="F:carbohydrate binding"/>
    <property type="evidence" value="ECO:0007669"/>
    <property type="project" value="InterPro"/>
</dbReference>
<dbReference type="InterPro" id="IPR008929">
    <property type="entry name" value="Chondroitin_lyas"/>
</dbReference>
<dbReference type="GO" id="GO:0016837">
    <property type="term" value="F:carbon-oxygen lyase activity, acting on polysaccharides"/>
    <property type="evidence" value="ECO:0007669"/>
    <property type="project" value="UniProtKB-ARBA"/>
</dbReference>
<dbReference type="AlphaFoldDB" id="A0A5J4VPI3"/>
<dbReference type="Proteomes" id="UP000324800">
    <property type="component" value="Unassembled WGS sequence"/>
</dbReference>
<protein>
    <submittedName>
        <fullName evidence="9">Putative chloramphenicol resistance protein</fullName>
    </submittedName>
</protein>
<dbReference type="InterPro" id="IPR003159">
    <property type="entry name" value="Lyase_8_central_dom"/>
</dbReference>
<dbReference type="Pfam" id="PF08124">
    <property type="entry name" value="Lyase_8_N"/>
    <property type="match status" value="1"/>
</dbReference>
<keyword evidence="4" id="KW-0812">Transmembrane</keyword>
<accession>A0A5J4VPI3</accession>
<gene>
    <name evidence="9" type="ORF">EZS28_020077</name>
</gene>
<dbReference type="SUPFAM" id="SSF48230">
    <property type="entry name" value="Chondroitin AC/alginate lyase"/>
    <property type="match status" value="1"/>
</dbReference>
<keyword evidence="4" id="KW-1133">Transmembrane helix</keyword>
<evidence type="ECO:0000256" key="3">
    <source>
        <dbReference type="ARBA" id="ARBA00023239"/>
    </source>
</evidence>
<dbReference type="SUPFAM" id="SSF74650">
    <property type="entry name" value="Galactose mutarotase-like"/>
    <property type="match status" value="1"/>
</dbReference>
<dbReference type="OrthoDB" id="5980780at2759"/>
<comment type="caution">
    <text evidence="9">The sequence shown here is derived from an EMBL/GenBank/DDBJ whole genome shotgun (WGS) entry which is preliminary data.</text>
</comment>
<dbReference type="InterPro" id="IPR014718">
    <property type="entry name" value="GH-type_carb-bd"/>
</dbReference>
<dbReference type="InterPro" id="IPR011071">
    <property type="entry name" value="Lyase_8-like_C"/>
</dbReference>
<dbReference type="Gene3D" id="2.70.98.10">
    <property type="match status" value="1"/>
</dbReference>
<proteinExistence type="inferred from homology"/>
<sequence>MTKFFITWFLINIFFQVRAASEDEIYDIMAERVRQNIQASQDTPNYLTNIVTNQMNALQNDGSWLDINYQSREQNIWPPSSHLDRLKQMAIVYTWSQSSLFENDALYTGIIKALQFWYDHHPTSDNWWFQQIGSPAPLTDALVLMKFGKQKISAELEQNLMNRLIEEGGDPDSQGQAANKVNIASHYFKRGIIQKNITALNIGVESAFSVLRIKAPPEVEGLQHDYSWLEHGPQLNSGGYGIFFLDDVTSLGYYTSNTQFQTSDENIQNLVSFVDEIIMMIRGKYFLYNVVGRSLSRSKGLDRIYQIIDCLRKMKLLYPSKSNEYDNAVLRLQNQIQAGSGINIRHKHYFRSDYTLYSSPSYSFDVRFVSTRTSRCENGNDENLKGYFLSDGGTSITVSGNEYFEIFPVWDWKKIPGVTNPQKETIPLRQQWEILGTKDFSGGVSDGTYGVTAYEYNDQEFSVNTKAKKAWFFFGKEVVCLGAGITSQADEEVDTTINQCHLNGDVVHEDNWIWHDSVGYLIGDESQFVNTNVEQSGSWYSINLAQSSTNIRFNVFKLWINHGIKPQDASYVYAVIPGISADEMKEYSKQPGYEILSNQADIQAVRQKSTGNVGIVFYEAGVWEENDITISVNASCILLVKNLDNDNSGIIVHIADAEQLSTVIQVKIETGDCFSSIQDCIMPLNPYLGSTVTYVLKNQISYEGKTEQQCKCVADDTRAYCKTCTAKDTPSTECKCPEVAYGDYTKEKCEADKASTEKESVGSIRVALGMIIVVVIIPALTLLF</sequence>
<feature type="transmembrane region" description="Helical" evidence="4">
    <location>
        <begin position="764"/>
        <end position="783"/>
    </location>
</feature>
<dbReference type="SUPFAM" id="SSF49863">
    <property type="entry name" value="Hyaluronate lyase-like, C-terminal domain"/>
    <property type="match status" value="1"/>
</dbReference>
<feature type="domain" description="Polysaccharide lyase family 8 C-terminal" evidence="7">
    <location>
        <begin position="594"/>
        <end position="662"/>
    </location>
</feature>
<evidence type="ECO:0000313" key="9">
    <source>
        <dbReference type="EMBL" id="KAA6384395.1"/>
    </source>
</evidence>
<keyword evidence="3" id="KW-0456">Lyase</keyword>
<dbReference type="GO" id="GO:0005576">
    <property type="term" value="C:extracellular region"/>
    <property type="evidence" value="ECO:0007669"/>
    <property type="project" value="InterPro"/>
</dbReference>
<evidence type="ECO:0000259" key="7">
    <source>
        <dbReference type="Pfam" id="PF02884"/>
    </source>
</evidence>
<dbReference type="GO" id="GO:0005975">
    <property type="term" value="P:carbohydrate metabolic process"/>
    <property type="evidence" value="ECO:0007669"/>
    <property type="project" value="InterPro"/>
</dbReference>